<feature type="region of interest" description="Disordered" evidence="1">
    <location>
        <begin position="175"/>
        <end position="202"/>
    </location>
</feature>
<evidence type="ECO:0000256" key="1">
    <source>
        <dbReference type="SAM" id="MobiDB-lite"/>
    </source>
</evidence>
<dbReference type="Pfam" id="PF06810">
    <property type="entry name" value="Phage_scaffold"/>
    <property type="match status" value="1"/>
</dbReference>
<protein>
    <submittedName>
        <fullName evidence="2">Scaffold protein</fullName>
    </submittedName>
</protein>
<reference evidence="2 3" key="1">
    <citation type="submission" date="2023-05" db="EMBL/GenBank/DDBJ databases">
        <title>Draft genome of Paenibacillus sp. CCS26.</title>
        <authorList>
            <person name="Akita H."/>
            <person name="Shinto Y."/>
            <person name="Kimura Z."/>
        </authorList>
    </citation>
    <scope>NUCLEOTIDE SEQUENCE [LARGE SCALE GENOMIC DNA]</scope>
    <source>
        <strain evidence="2 3">CCS26</strain>
    </source>
</reference>
<dbReference type="InterPro" id="IPR009636">
    <property type="entry name" value="SCAF"/>
</dbReference>
<gene>
    <name evidence="2" type="ORF">PghCCS26_47760</name>
</gene>
<feature type="region of interest" description="Disordered" evidence="1">
    <location>
        <begin position="19"/>
        <end position="40"/>
    </location>
</feature>
<sequence>MTNEYVRKFPIELDLQLFAEGDDDPAGDPPQDPPAPKKLELTQEEFDAKIAERLARERKKYVDYDELKTKLTEFEKAEEERKRADMTERERLEAEKADALRKAQEAEEGRTKALESANNRLIKAEFKLIAKELGVKPEALDDAFVLANRQSITVDDEGNVQGAKEAVESLRESKPYLFGSKQYGDPSPGNPPNPRRDAGADKQAKLKELADVARRTGRIEDKMAYAEYKREIES</sequence>
<name>A0ABQ6NRB6_9BACL</name>
<evidence type="ECO:0000313" key="2">
    <source>
        <dbReference type="EMBL" id="GMK47646.1"/>
    </source>
</evidence>
<comment type="caution">
    <text evidence="2">The sequence shown here is derived from an EMBL/GenBank/DDBJ whole genome shotgun (WGS) entry which is preliminary data.</text>
</comment>
<keyword evidence="3" id="KW-1185">Reference proteome</keyword>
<dbReference type="Proteomes" id="UP001285921">
    <property type="component" value="Unassembled WGS sequence"/>
</dbReference>
<accession>A0ABQ6NRB6</accession>
<evidence type="ECO:0000313" key="3">
    <source>
        <dbReference type="Proteomes" id="UP001285921"/>
    </source>
</evidence>
<feature type="region of interest" description="Disordered" evidence="1">
    <location>
        <begin position="76"/>
        <end position="113"/>
    </location>
</feature>
<organism evidence="2 3">
    <name type="scientific">Paenibacillus glycanilyticus</name>
    <dbReference type="NCBI Taxonomy" id="126569"/>
    <lineage>
        <taxon>Bacteria</taxon>
        <taxon>Bacillati</taxon>
        <taxon>Bacillota</taxon>
        <taxon>Bacilli</taxon>
        <taxon>Bacillales</taxon>
        <taxon>Paenibacillaceae</taxon>
        <taxon>Paenibacillus</taxon>
    </lineage>
</organism>
<proteinExistence type="predicted"/>
<dbReference type="EMBL" id="BTCL01000021">
    <property type="protein sequence ID" value="GMK47646.1"/>
    <property type="molecule type" value="Genomic_DNA"/>
</dbReference>
<dbReference type="RefSeq" id="WP_317981566.1">
    <property type="nucleotide sequence ID" value="NZ_BTCL01000021.1"/>
</dbReference>